<reference evidence="2 3" key="1">
    <citation type="submission" date="2018-05" db="EMBL/GenBank/DDBJ databases">
        <title>Genomic Encyclopedia of Archaeal and Bacterial Type Strains, Phase II (KMG-II): from individual species to whole genera.</title>
        <authorList>
            <person name="Goeker M."/>
        </authorList>
    </citation>
    <scope>NUCLEOTIDE SEQUENCE [LARGE SCALE GENOMIC DNA]</scope>
    <source>
        <strain evidence="2 3">DSM 19975</strain>
    </source>
</reference>
<organism evidence="2 3">
    <name type="scientific">Mucilaginibacter oryzae</name>
    <dbReference type="NCBI Taxonomy" id="468058"/>
    <lineage>
        <taxon>Bacteria</taxon>
        <taxon>Pseudomonadati</taxon>
        <taxon>Bacteroidota</taxon>
        <taxon>Sphingobacteriia</taxon>
        <taxon>Sphingobacteriales</taxon>
        <taxon>Sphingobacteriaceae</taxon>
        <taxon>Mucilaginibacter</taxon>
    </lineage>
</organism>
<dbReference type="EMBL" id="QGHA01000004">
    <property type="protein sequence ID" value="PWK77795.1"/>
    <property type="molecule type" value="Genomic_DNA"/>
</dbReference>
<dbReference type="Pfam" id="PF00515">
    <property type="entry name" value="TPR_1"/>
    <property type="match status" value="1"/>
</dbReference>
<evidence type="ECO:0000256" key="1">
    <source>
        <dbReference type="PROSITE-ProRule" id="PRU00339"/>
    </source>
</evidence>
<dbReference type="SMART" id="SM00028">
    <property type="entry name" value="TPR"/>
    <property type="match status" value="1"/>
</dbReference>
<dbReference type="Gene3D" id="1.25.40.10">
    <property type="entry name" value="Tetratricopeptide repeat domain"/>
    <property type="match status" value="1"/>
</dbReference>
<accession>A0A316HHQ5</accession>
<protein>
    <submittedName>
        <fullName evidence="2">Tetratricopeptide repeat protein</fullName>
    </submittedName>
</protein>
<dbReference type="SUPFAM" id="SSF48452">
    <property type="entry name" value="TPR-like"/>
    <property type="match status" value="1"/>
</dbReference>
<dbReference type="SUPFAM" id="SSF81901">
    <property type="entry name" value="HCP-like"/>
    <property type="match status" value="1"/>
</dbReference>
<dbReference type="Proteomes" id="UP000245678">
    <property type="component" value="Unassembled WGS sequence"/>
</dbReference>
<dbReference type="InterPro" id="IPR019734">
    <property type="entry name" value="TPR_rpt"/>
</dbReference>
<name>A0A316HHQ5_9SPHI</name>
<evidence type="ECO:0000313" key="2">
    <source>
        <dbReference type="EMBL" id="PWK77795.1"/>
    </source>
</evidence>
<sequence>MPFIMLLGSADTRHQYPDEGTFIMQLLAQGRCAEAYLLLKRESPDEPATHFNLALCYFKTGNYAGALACLDKAQSVWPSGNYNHRIQADELYTALRKLQNQQADYLQGITSKYVSLFNDQARDAIARLKTDCWLQLGDFKKVIETAGPIAHKNYLNITNALALAKNQLYI</sequence>
<keyword evidence="3" id="KW-1185">Reference proteome</keyword>
<dbReference type="PROSITE" id="PS50005">
    <property type="entry name" value="TPR"/>
    <property type="match status" value="1"/>
</dbReference>
<proteinExistence type="predicted"/>
<evidence type="ECO:0000313" key="3">
    <source>
        <dbReference type="Proteomes" id="UP000245678"/>
    </source>
</evidence>
<dbReference type="RefSeq" id="WP_109608310.1">
    <property type="nucleotide sequence ID" value="NZ_QGHA01000004.1"/>
</dbReference>
<feature type="repeat" description="TPR" evidence="1">
    <location>
        <begin position="47"/>
        <end position="80"/>
    </location>
</feature>
<keyword evidence="1" id="KW-0802">TPR repeat</keyword>
<dbReference type="AlphaFoldDB" id="A0A316HHQ5"/>
<dbReference type="InterPro" id="IPR011990">
    <property type="entry name" value="TPR-like_helical_dom_sf"/>
</dbReference>
<gene>
    <name evidence="2" type="ORF">LX99_02680</name>
</gene>
<comment type="caution">
    <text evidence="2">The sequence shown here is derived from an EMBL/GenBank/DDBJ whole genome shotgun (WGS) entry which is preliminary data.</text>
</comment>